<dbReference type="Gene3D" id="3.30.2310.20">
    <property type="entry name" value="RelE-like"/>
    <property type="match status" value="1"/>
</dbReference>
<gene>
    <name evidence="1" type="ORF">FC44_GL000419</name>
</gene>
<sequence>MKNIRIYISPTYKKELKKLKRKNYPVELISICLKAILENDTSKLKKMKHHQLKGK</sequence>
<dbReference type="GeneID" id="75117619"/>
<dbReference type="Proteomes" id="UP000051735">
    <property type="component" value="Unassembled WGS sequence"/>
</dbReference>
<dbReference type="RefSeq" id="WP_236695282.1">
    <property type="nucleotide sequence ID" value="NZ_AZGN01000052.1"/>
</dbReference>
<evidence type="ECO:0000313" key="1">
    <source>
        <dbReference type="EMBL" id="KRM31721.1"/>
    </source>
</evidence>
<dbReference type="InterPro" id="IPR035093">
    <property type="entry name" value="RelE/ParE_toxin_dom_sf"/>
</dbReference>
<accession>A0ABR5PMV1</accession>
<reference evidence="1 2" key="1">
    <citation type="journal article" date="2015" name="Genome Announc.">
        <title>Expanding the biotechnology potential of lactobacilli through comparative genomics of 213 strains and associated genera.</title>
        <authorList>
            <person name="Sun Z."/>
            <person name="Harris H.M."/>
            <person name="McCann A."/>
            <person name="Guo C."/>
            <person name="Argimon S."/>
            <person name="Zhang W."/>
            <person name="Yang X."/>
            <person name="Jeffery I.B."/>
            <person name="Cooney J.C."/>
            <person name="Kagawa T.F."/>
            <person name="Liu W."/>
            <person name="Song Y."/>
            <person name="Salvetti E."/>
            <person name="Wrobel A."/>
            <person name="Rasinkangas P."/>
            <person name="Parkhill J."/>
            <person name="Rea M.C."/>
            <person name="O'Sullivan O."/>
            <person name="Ritari J."/>
            <person name="Douillard F.P."/>
            <person name="Paul Ross R."/>
            <person name="Yang R."/>
            <person name="Briner A.E."/>
            <person name="Felis G.E."/>
            <person name="de Vos W.M."/>
            <person name="Barrangou R."/>
            <person name="Klaenhammer T.R."/>
            <person name="Caufield P.W."/>
            <person name="Cui Y."/>
            <person name="Zhang H."/>
            <person name="O'Toole P.W."/>
        </authorList>
    </citation>
    <scope>NUCLEOTIDE SEQUENCE [LARGE SCALE GENOMIC DNA]</scope>
    <source>
        <strain evidence="1 2">DSM 6629</strain>
    </source>
</reference>
<name>A0ABR5PMV1_9LACO</name>
<organism evidence="1 2">
    <name type="scientific">Lactobacillus intestinalis DSM 6629</name>
    <dbReference type="NCBI Taxonomy" id="1423761"/>
    <lineage>
        <taxon>Bacteria</taxon>
        <taxon>Bacillati</taxon>
        <taxon>Bacillota</taxon>
        <taxon>Bacilli</taxon>
        <taxon>Lactobacillales</taxon>
        <taxon>Lactobacillaceae</taxon>
        <taxon>Lactobacillus</taxon>
    </lineage>
</organism>
<dbReference type="EMBL" id="AZGN01000052">
    <property type="protein sequence ID" value="KRM31721.1"/>
    <property type="molecule type" value="Genomic_DNA"/>
</dbReference>
<comment type="caution">
    <text evidence="1">The sequence shown here is derived from an EMBL/GenBank/DDBJ whole genome shotgun (WGS) entry which is preliminary data.</text>
</comment>
<keyword evidence="2" id="KW-1185">Reference proteome</keyword>
<protein>
    <submittedName>
        <fullName evidence="1">Uncharacterized protein</fullName>
    </submittedName>
</protein>
<evidence type="ECO:0000313" key="2">
    <source>
        <dbReference type="Proteomes" id="UP000051735"/>
    </source>
</evidence>
<proteinExistence type="predicted"/>